<feature type="transmembrane region" description="Helical" evidence="2">
    <location>
        <begin position="293"/>
        <end position="311"/>
    </location>
</feature>
<feature type="transmembrane region" description="Helical" evidence="2">
    <location>
        <begin position="267"/>
        <end position="287"/>
    </location>
</feature>
<evidence type="ECO:0000256" key="1">
    <source>
        <dbReference type="SAM" id="MobiDB-lite"/>
    </source>
</evidence>
<keyword evidence="2" id="KW-1133">Transmembrane helix</keyword>
<keyword evidence="2" id="KW-0472">Membrane</keyword>
<organism evidence="3 4">
    <name type="scientific">Cyclotella atomus</name>
    <dbReference type="NCBI Taxonomy" id="382360"/>
    <lineage>
        <taxon>Eukaryota</taxon>
        <taxon>Sar</taxon>
        <taxon>Stramenopiles</taxon>
        <taxon>Ochrophyta</taxon>
        <taxon>Bacillariophyta</taxon>
        <taxon>Coscinodiscophyceae</taxon>
        <taxon>Thalassiosirophycidae</taxon>
        <taxon>Stephanodiscales</taxon>
        <taxon>Stephanodiscaceae</taxon>
        <taxon>Cyclotella</taxon>
    </lineage>
</organism>
<keyword evidence="2" id="KW-0812">Transmembrane</keyword>
<protein>
    <submittedName>
        <fullName evidence="3">Uncharacterized protein</fullName>
    </submittedName>
</protein>
<feature type="region of interest" description="Disordered" evidence="1">
    <location>
        <begin position="370"/>
        <end position="479"/>
    </location>
</feature>
<feature type="compositionally biased region" description="Acidic residues" evidence="1">
    <location>
        <begin position="389"/>
        <end position="403"/>
    </location>
</feature>
<feature type="region of interest" description="Disordered" evidence="1">
    <location>
        <begin position="1"/>
        <end position="32"/>
    </location>
</feature>
<feature type="compositionally biased region" description="Basic residues" evidence="1">
    <location>
        <begin position="424"/>
        <end position="435"/>
    </location>
</feature>
<feature type="transmembrane region" description="Helical" evidence="2">
    <location>
        <begin position="320"/>
        <end position="342"/>
    </location>
</feature>
<reference evidence="3 4" key="1">
    <citation type="submission" date="2024-10" db="EMBL/GenBank/DDBJ databases">
        <title>Updated reference genomes for cyclostephanoid diatoms.</title>
        <authorList>
            <person name="Roberts W.R."/>
            <person name="Alverson A.J."/>
        </authorList>
    </citation>
    <scope>NUCLEOTIDE SEQUENCE [LARGE SCALE GENOMIC DNA]</scope>
    <source>
        <strain evidence="3 4">AJA010-31</strain>
    </source>
</reference>
<comment type="caution">
    <text evidence="3">The sequence shown here is derived from an EMBL/GenBank/DDBJ whole genome shotgun (WGS) entry which is preliminary data.</text>
</comment>
<keyword evidence="4" id="KW-1185">Reference proteome</keyword>
<feature type="transmembrane region" description="Helical" evidence="2">
    <location>
        <begin position="82"/>
        <end position="101"/>
    </location>
</feature>
<feature type="transmembrane region" description="Helical" evidence="2">
    <location>
        <begin position="140"/>
        <end position="159"/>
    </location>
</feature>
<dbReference type="Proteomes" id="UP001530400">
    <property type="component" value="Unassembled WGS sequence"/>
</dbReference>
<feature type="compositionally biased region" description="Basic and acidic residues" evidence="1">
    <location>
        <begin position="436"/>
        <end position="452"/>
    </location>
</feature>
<feature type="transmembrane region" description="Helical" evidence="2">
    <location>
        <begin position="108"/>
        <end position="128"/>
    </location>
</feature>
<name>A0ABD3N503_9STRA</name>
<proteinExistence type="predicted"/>
<feature type="compositionally biased region" description="Basic and acidic residues" evidence="1">
    <location>
        <begin position="460"/>
        <end position="479"/>
    </location>
</feature>
<gene>
    <name evidence="3" type="ORF">ACHAWO_012479</name>
</gene>
<feature type="transmembrane region" description="Helical" evidence="2">
    <location>
        <begin position="225"/>
        <end position="246"/>
    </location>
</feature>
<sequence length="479" mass="53579">MTKQTESANPNSSEEDSLPAAHPNEHKRNSRFLDTSFPSQHCNLLFTMIHRLKEGKQLWVQLLTIYTTAVLTYGYTNSRLEGIHTNVQIAIMTLITLIGVSPLMSTHLIPATIGVFTGGHTIIGSIGLMEDEIEVTWRNYVCLLLLSTVVAFVWQFAVAKYKLFDGYSGRLGTTTFIGMNVAMPVFAPFGVVSWDRYYYGLVQVLNSAEDSIPLSRAWIEEAELAIGYVIAVVFIGVLGGGIRVMHNSYIKRLEADNNDSPKQMPPALNNIVLPVLLALMSMLLVIVSGYKHASALFNGFAVGSYVAMASLQKISSFRMFALVSLLAAGWGLALTPFCVGFPGKSGFTAMMGHATCCLLESAQKVMRAQRQAQEKKQQQQQQLVATSSYDDDYSEQDDADQEAPESPRTDHHFKPKTEYSVITKHQRRQERKLRHLRESNPNDKVELRDPPILHHRAWSAKKEDIDDGEWRHSLEKNLV</sequence>
<feature type="compositionally biased region" description="Polar residues" evidence="1">
    <location>
        <begin position="1"/>
        <end position="12"/>
    </location>
</feature>
<feature type="transmembrane region" description="Helical" evidence="2">
    <location>
        <begin position="58"/>
        <end position="76"/>
    </location>
</feature>
<feature type="transmembrane region" description="Helical" evidence="2">
    <location>
        <begin position="171"/>
        <end position="191"/>
    </location>
</feature>
<evidence type="ECO:0000313" key="3">
    <source>
        <dbReference type="EMBL" id="KAL3771183.1"/>
    </source>
</evidence>
<evidence type="ECO:0000256" key="2">
    <source>
        <dbReference type="SAM" id="Phobius"/>
    </source>
</evidence>
<accession>A0ABD3N503</accession>
<dbReference type="EMBL" id="JALLPJ020001292">
    <property type="protein sequence ID" value="KAL3771183.1"/>
    <property type="molecule type" value="Genomic_DNA"/>
</dbReference>
<dbReference type="AlphaFoldDB" id="A0ABD3N503"/>
<evidence type="ECO:0000313" key="4">
    <source>
        <dbReference type="Proteomes" id="UP001530400"/>
    </source>
</evidence>
<feature type="compositionally biased region" description="Basic and acidic residues" evidence="1">
    <location>
        <begin position="405"/>
        <end position="417"/>
    </location>
</feature>